<keyword evidence="6" id="KW-1185">Reference proteome</keyword>
<keyword evidence="1" id="KW-0819">tRNA processing</keyword>
<dbReference type="GO" id="GO:0006405">
    <property type="term" value="P:RNA export from nucleus"/>
    <property type="evidence" value="ECO:0007669"/>
    <property type="project" value="TreeGrafter"/>
</dbReference>
<dbReference type="AlphaFoldDB" id="A0A8H6F8S8"/>
<dbReference type="GO" id="GO:0008033">
    <property type="term" value="P:tRNA processing"/>
    <property type="evidence" value="ECO:0007669"/>
    <property type="project" value="UniProtKB-KW"/>
</dbReference>
<reference evidence="5 6" key="1">
    <citation type="journal article" date="2020" name="Genomics">
        <title>Complete, high-quality genomes from long-read metagenomic sequencing of two wolf lichen thalli reveals enigmatic genome architecture.</title>
        <authorList>
            <person name="McKenzie S.K."/>
            <person name="Walston R.F."/>
            <person name="Allen J.L."/>
        </authorList>
    </citation>
    <scope>NUCLEOTIDE SEQUENCE [LARGE SCALE GENOMIC DNA]</scope>
    <source>
        <strain evidence="5">WasteWater1</strain>
    </source>
</reference>
<dbReference type="RefSeq" id="XP_037148830.1">
    <property type="nucleotide sequence ID" value="XM_037296132.1"/>
</dbReference>
<dbReference type="GO" id="GO:0006611">
    <property type="term" value="P:protein export from nucleus"/>
    <property type="evidence" value="ECO:0007669"/>
    <property type="project" value="InterPro"/>
</dbReference>
<dbReference type="SUPFAM" id="SSF48371">
    <property type="entry name" value="ARM repeat"/>
    <property type="match status" value="1"/>
</dbReference>
<dbReference type="Gene3D" id="1.25.10.10">
    <property type="entry name" value="Leucine-rich Repeat Variant"/>
    <property type="match status" value="1"/>
</dbReference>
<dbReference type="Proteomes" id="UP000593566">
    <property type="component" value="Unassembled WGS sequence"/>
</dbReference>
<accession>A0A8H6F8S8</accession>
<feature type="domain" description="Exportin-1/Importin-beta-like" evidence="3">
    <location>
        <begin position="115"/>
        <end position="172"/>
    </location>
</feature>
<name>A0A8H6F8S8_9LECA</name>
<dbReference type="PANTHER" id="PTHR11223">
    <property type="entry name" value="EXPORTIN 1/5"/>
    <property type="match status" value="1"/>
</dbReference>
<dbReference type="GO" id="GO:0005049">
    <property type="term" value="F:nuclear export signal receptor activity"/>
    <property type="evidence" value="ECO:0007669"/>
    <property type="project" value="InterPro"/>
</dbReference>
<evidence type="ECO:0000259" key="4">
    <source>
        <dbReference type="Pfam" id="PF19273"/>
    </source>
</evidence>
<gene>
    <name evidence="5" type="ORF">HO133_005221</name>
</gene>
<protein>
    <submittedName>
        <fullName evidence="5">Uncharacterized protein</fullName>
    </submittedName>
</protein>
<evidence type="ECO:0000313" key="6">
    <source>
        <dbReference type="Proteomes" id="UP000593566"/>
    </source>
</evidence>
<evidence type="ECO:0000256" key="1">
    <source>
        <dbReference type="ARBA" id="ARBA00022694"/>
    </source>
</evidence>
<evidence type="ECO:0000256" key="2">
    <source>
        <dbReference type="ARBA" id="ARBA00025147"/>
    </source>
</evidence>
<sequence>MNGNASVNGHAGEGKPEIHTQILRALEIIHEPRSSNAHRQDASRYLEEIRSDEQAPYHGFALASAKDQPAIVRHYGLSLIEYGVRHRWPGYTPGQSQALRDWVVTLSHSTADSDPPYITNKVAEIWVEIAKRSWGLDWLDMDELLVQLWDGSMVQKALVLIILETLSEEVFGDDDTTAALRGSDLNRACVEIFTPANVLTEDFPIRETAASMRYGADGWLSRMADLLEWCIRDAKIDENRRACGVKILSTFKSVISWIIPRSLVTTHALNRICACLAASNVPLQLAAVDSLYSLYNRSRFSENDFRDLVGPMFQDETIYLLKQLYEWLIVDPTDIDEAKYLLLKRFSEMVFNIGRLLEESPSFVPEGSNWGGFFDILLNVMKNQSLHVSIPALHLWVKLLSSDKIGNSPAIMALVSDLLETCSQRLVRFEDLPVDSSNPSIVFLNEDVDTMPERHAFLGNYARFCNQIVELVVQKQPIDALYHILGQADKVLDHVYDGEPPFQASNYTKTSVPYLRIDAQFTVIEAALKGCLKWLTASGNPQTEHEHEVMTSNLQVWCDRLLGLMFEDPMIKQRVIQLAVGFAIGPLKRNAQFALKIFDYILDTRCSAHPACLAYTDAVKDLQAVSLHQLQRLAMRFPDYLVIIFDEVERKVMSVSQSVASDEQTRARYSSVLFIIMHRATSVDVRPREERLDQFLQPMIDQWQDRTLSNSLSSFENFSRLLGLENLQQYLCSRAVNKLRNWSEHPLDDQGKALQIQMQNALDALPLRATKTVMNISVERLEQGSQPYDMACRLWHKNIPLILPNLLKFISQSQAFHDPSNWPALPPEMQDVVRRILTDRFWQVGISQGSRDEFYASVGDTKTTLEGFASSIRATVRTVRETGYRLLNYMSLLGEHFYSFAELPGPLAQALFADACALSPHQMAILVDTIRPIIDNCPEKYRNHFLPPILSALFEQLDRKASLEWERIEERSKAASEDDDLTSEMKDESILRQLTMASVMLVVGLLEPARPNPPAAPEVPDKINGDAAGPSANTPRSFILRTPEILKPVILFCTHALRMRDTRACSLIAKVLRSIVPEFAGDGPVEPDVREFISTEVLKACITSLHDPYFVELQKDFAQLIASILISYTPRTERPKEILLSLPEMAPEKLDRATRHLFRAQQNTRQQRAIILDLLEGFRGIAIHEQGKLPKPDAKKLRSALQEKYMTVDVQASDKRELSPDLGGVAAMFG</sequence>
<dbReference type="PANTHER" id="PTHR11223:SF3">
    <property type="entry name" value="EXPORTIN-5"/>
    <property type="match status" value="1"/>
</dbReference>
<dbReference type="GO" id="GO:0003723">
    <property type="term" value="F:RNA binding"/>
    <property type="evidence" value="ECO:0007669"/>
    <property type="project" value="TreeGrafter"/>
</dbReference>
<evidence type="ECO:0000259" key="3">
    <source>
        <dbReference type="Pfam" id="PF08389"/>
    </source>
</evidence>
<comment type="caution">
    <text evidence="5">The sequence shown here is derived from an EMBL/GenBank/DDBJ whole genome shotgun (WGS) entry which is preliminary data.</text>
</comment>
<dbReference type="InterPro" id="IPR045065">
    <property type="entry name" value="XPO1/5"/>
</dbReference>
<organism evidence="5 6">
    <name type="scientific">Letharia lupina</name>
    <dbReference type="NCBI Taxonomy" id="560253"/>
    <lineage>
        <taxon>Eukaryota</taxon>
        <taxon>Fungi</taxon>
        <taxon>Dikarya</taxon>
        <taxon>Ascomycota</taxon>
        <taxon>Pezizomycotina</taxon>
        <taxon>Lecanoromycetes</taxon>
        <taxon>OSLEUM clade</taxon>
        <taxon>Lecanoromycetidae</taxon>
        <taxon>Lecanorales</taxon>
        <taxon>Lecanorineae</taxon>
        <taxon>Parmeliaceae</taxon>
        <taxon>Letharia</taxon>
    </lineage>
</organism>
<feature type="domain" description="Exportin-5 C-terminal" evidence="4">
    <location>
        <begin position="337"/>
        <end position="1186"/>
    </location>
</feature>
<dbReference type="GO" id="GO:0005634">
    <property type="term" value="C:nucleus"/>
    <property type="evidence" value="ECO:0007669"/>
    <property type="project" value="TreeGrafter"/>
</dbReference>
<evidence type="ECO:0000313" key="5">
    <source>
        <dbReference type="EMBL" id="KAF6219395.1"/>
    </source>
</evidence>
<dbReference type="GO" id="GO:0042565">
    <property type="term" value="C:RNA nuclear export complex"/>
    <property type="evidence" value="ECO:0007669"/>
    <property type="project" value="TreeGrafter"/>
</dbReference>
<dbReference type="Pfam" id="PF19273">
    <property type="entry name" value="Exportin-5"/>
    <property type="match status" value="1"/>
</dbReference>
<dbReference type="InterPro" id="IPR011989">
    <property type="entry name" value="ARM-like"/>
</dbReference>
<dbReference type="InterPro" id="IPR045478">
    <property type="entry name" value="Exportin-5_C"/>
</dbReference>
<dbReference type="GeneID" id="59333627"/>
<dbReference type="GO" id="GO:0005737">
    <property type="term" value="C:cytoplasm"/>
    <property type="evidence" value="ECO:0007669"/>
    <property type="project" value="TreeGrafter"/>
</dbReference>
<dbReference type="Pfam" id="PF08389">
    <property type="entry name" value="Xpo1"/>
    <property type="match status" value="1"/>
</dbReference>
<proteinExistence type="predicted"/>
<comment type="function">
    <text evidence="2">tRNA nucleus export receptor which facilitates tRNA translocation across the nuclear pore complex. Involved in pre-tRNA splicing, probably by affecting the interaction of pre-tRNA with splicing endonuclease.</text>
</comment>
<dbReference type="InterPro" id="IPR013598">
    <property type="entry name" value="Exportin-1/Importin-b-like"/>
</dbReference>
<dbReference type="InterPro" id="IPR016024">
    <property type="entry name" value="ARM-type_fold"/>
</dbReference>
<dbReference type="EMBL" id="JACCJB010000020">
    <property type="protein sequence ID" value="KAF6219395.1"/>
    <property type="molecule type" value="Genomic_DNA"/>
</dbReference>